<name>A0A6C0KES4_9ZZZZ</name>
<dbReference type="EMBL" id="MN740854">
    <property type="protein sequence ID" value="QHU15267.1"/>
    <property type="molecule type" value="Genomic_DNA"/>
</dbReference>
<accession>A0A6C0KES4</accession>
<organism evidence="1">
    <name type="scientific">viral metagenome</name>
    <dbReference type="NCBI Taxonomy" id="1070528"/>
    <lineage>
        <taxon>unclassified sequences</taxon>
        <taxon>metagenomes</taxon>
        <taxon>organismal metagenomes</taxon>
    </lineage>
</organism>
<evidence type="ECO:0000313" key="1">
    <source>
        <dbReference type="EMBL" id="QHU15267.1"/>
    </source>
</evidence>
<protein>
    <submittedName>
        <fullName evidence="1">Uncharacterized protein</fullName>
    </submittedName>
</protein>
<proteinExistence type="predicted"/>
<dbReference type="AlphaFoldDB" id="A0A6C0KES4"/>
<sequence>MDRGFLVALAEKEIKNRRYGQLQADLRNVANESAFGQHTAEFFTTDNVCSVPNSLFWRDFLAKINDVAFADQSLFDRLSIYEYTNVVASRALNLSMGVAHPDSSKLNGVARAVAELQGGTCQALLRRRAANGDLIYLRANDVCPKRATKLKHFGDHFVRSHLDTVRFSNATSTAAFIQPP</sequence>
<reference evidence="1" key="1">
    <citation type="journal article" date="2020" name="Nature">
        <title>Giant virus diversity and host interactions through global metagenomics.</title>
        <authorList>
            <person name="Schulz F."/>
            <person name="Roux S."/>
            <person name="Paez-Espino D."/>
            <person name="Jungbluth S."/>
            <person name="Walsh D.A."/>
            <person name="Denef V.J."/>
            <person name="McMahon K.D."/>
            <person name="Konstantinidis K.T."/>
            <person name="Eloe-Fadrosh E.A."/>
            <person name="Kyrpides N.C."/>
            <person name="Woyke T."/>
        </authorList>
    </citation>
    <scope>NUCLEOTIDE SEQUENCE</scope>
    <source>
        <strain evidence="1">GVMAG-S-1103017-68</strain>
    </source>
</reference>